<sequence>MNLIFSFFKKLKKRIGVKVTKKGVVEIYWKKNQLANIPNNKMNPINGFPIIDENPYREDLSSSFDSINPATGLTTSNGIDVGGNPYGVDLSGSFDSINPATGLPTSNGIDVGGNPYGIDLSSSFDHSFQDLGNSYHNDFHHN</sequence>
<proteinExistence type="predicted"/>
<dbReference type="EMBL" id="RWKG01000044">
    <property type="protein sequence ID" value="TDN40731.1"/>
    <property type="molecule type" value="Genomic_DNA"/>
</dbReference>
<accession>A0AAQ1YJU6</accession>
<name>A0AAQ1YJU6_HAEHA</name>
<organism evidence="1 2">
    <name type="scientific">Haemophilus haemolyticus</name>
    <dbReference type="NCBI Taxonomy" id="726"/>
    <lineage>
        <taxon>Bacteria</taxon>
        <taxon>Pseudomonadati</taxon>
        <taxon>Pseudomonadota</taxon>
        <taxon>Gammaproteobacteria</taxon>
        <taxon>Pasteurellales</taxon>
        <taxon>Pasteurellaceae</taxon>
        <taxon>Haemophilus</taxon>
    </lineage>
</organism>
<protein>
    <submittedName>
        <fullName evidence="1">Uncharacterized protein</fullName>
    </submittedName>
</protein>
<comment type="caution">
    <text evidence="1">The sequence shown here is derived from an EMBL/GenBank/DDBJ whole genome shotgun (WGS) entry which is preliminary data.</text>
</comment>
<evidence type="ECO:0000313" key="1">
    <source>
        <dbReference type="EMBL" id="TDN40731.1"/>
    </source>
</evidence>
<dbReference type="AlphaFoldDB" id="A0AAQ1YJU6"/>
<gene>
    <name evidence="1" type="ORF">EGH31_1763</name>
</gene>
<reference evidence="1 2" key="1">
    <citation type="submission" date="2018-12" db="EMBL/GenBank/DDBJ databases">
        <authorList>
            <person name="Fluit A.C."/>
        </authorList>
    </citation>
    <scope>NUCLEOTIDE SEQUENCE [LARGE SCALE GENOMIC DNA]</scope>
    <source>
        <strain evidence="1 2">16-549009</strain>
    </source>
</reference>
<dbReference type="RefSeq" id="WP_133499522.1">
    <property type="nucleotide sequence ID" value="NZ_RWKG01000044.1"/>
</dbReference>
<dbReference type="Proteomes" id="UP000294998">
    <property type="component" value="Unassembled WGS sequence"/>
</dbReference>
<evidence type="ECO:0000313" key="2">
    <source>
        <dbReference type="Proteomes" id="UP000294998"/>
    </source>
</evidence>